<dbReference type="Proteomes" id="UP000784294">
    <property type="component" value="Unassembled WGS sequence"/>
</dbReference>
<comment type="caution">
    <text evidence="2">The sequence shown here is derived from an EMBL/GenBank/DDBJ whole genome shotgun (WGS) entry which is preliminary data.</text>
</comment>
<feature type="region of interest" description="Disordered" evidence="1">
    <location>
        <begin position="1"/>
        <end position="43"/>
    </location>
</feature>
<sequence length="186" mass="20483">MTESKGSDRSATGSCPPAFSAPNLGLQGLESESAQARTEISPRITEEYEREEVDDQEGVSFFQQPPAAPGISTGLLHTDQAVTSLAWLIGEALSHGGGSDRLLPWRPLETPSPMRLWTDGDHLDDAMSEDEEEGTRKLNRVEADRSLTEGKAAHAFQAVWASLSMLCWAEPKFFNYTLPPICWLYE</sequence>
<evidence type="ECO:0000313" key="2">
    <source>
        <dbReference type="EMBL" id="VEL18518.1"/>
    </source>
</evidence>
<evidence type="ECO:0000313" key="3">
    <source>
        <dbReference type="Proteomes" id="UP000784294"/>
    </source>
</evidence>
<dbReference type="AlphaFoldDB" id="A0A3S5A354"/>
<dbReference type="EMBL" id="CAAALY010037354">
    <property type="protein sequence ID" value="VEL18518.1"/>
    <property type="molecule type" value="Genomic_DNA"/>
</dbReference>
<accession>A0A3S5A354</accession>
<gene>
    <name evidence="2" type="ORF">PXEA_LOCUS11958</name>
</gene>
<keyword evidence="3" id="KW-1185">Reference proteome</keyword>
<proteinExistence type="predicted"/>
<organism evidence="2 3">
    <name type="scientific">Protopolystoma xenopodis</name>
    <dbReference type="NCBI Taxonomy" id="117903"/>
    <lineage>
        <taxon>Eukaryota</taxon>
        <taxon>Metazoa</taxon>
        <taxon>Spiralia</taxon>
        <taxon>Lophotrochozoa</taxon>
        <taxon>Platyhelminthes</taxon>
        <taxon>Monogenea</taxon>
        <taxon>Polyopisthocotylea</taxon>
        <taxon>Polystomatidea</taxon>
        <taxon>Polystomatidae</taxon>
        <taxon>Protopolystoma</taxon>
    </lineage>
</organism>
<evidence type="ECO:0000256" key="1">
    <source>
        <dbReference type="SAM" id="MobiDB-lite"/>
    </source>
</evidence>
<reference evidence="2" key="1">
    <citation type="submission" date="2018-11" db="EMBL/GenBank/DDBJ databases">
        <authorList>
            <consortium name="Pathogen Informatics"/>
        </authorList>
    </citation>
    <scope>NUCLEOTIDE SEQUENCE</scope>
</reference>
<name>A0A3S5A354_9PLAT</name>
<protein>
    <submittedName>
        <fullName evidence="2">Uncharacterized protein</fullName>
    </submittedName>
</protein>